<feature type="compositionally biased region" description="Acidic residues" evidence="5">
    <location>
        <begin position="313"/>
        <end position="328"/>
    </location>
</feature>
<dbReference type="GO" id="GO:0008440">
    <property type="term" value="F:inositol-1,4,5-trisphosphate 3-kinase activity"/>
    <property type="evidence" value="ECO:0007669"/>
    <property type="project" value="TreeGrafter"/>
</dbReference>
<evidence type="ECO:0000313" key="8">
    <source>
        <dbReference type="Proteomes" id="UP000005222"/>
    </source>
</evidence>
<dbReference type="GO" id="GO:0046854">
    <property type="term" value="P:phosphatidylinositol phosphate biosynthetic process"/>
    <property type="evidence" value="ECO:0007669"/>
    <property type="project" value="TreeGrafter"/>
</dbReference>
<dbReference type="eggNOG" id="KOG1620">
    <property type="taxonomic scope" value="Eukaryota"/>
</dbReference>
<organism evidence="6 8">
    <name type="scientific">Pichia sorbitophila (strain ATCC MYA-4447 / BCRC 22081 / CBS 7064 / NBRC 10061 / NRRL Y-12695)</name>
    <name type="common">Hybrid yeast</name>
    <dbReference type="NCBI Taxonomy" id="559304"/>
    <lineage>
        <taxon>Eukaryota</taxon>
        <taxon>Fungi</taxon>
        <taxon>Dikarya</taxon>
        <taxon>Ascomycota</taxon>
        <taxon>Saccharomycotina</taxon>
        <taxon>Pichiomycetes</taxon>
        <taxon>Debaryomycetaceae</taxon>
        <taxon>Millerozyma</taxon>
    </lineage>
</organism>
<dbReference type="InParanoid" id="G8YK28"/>
<keyword evidence="3 4" id="KW-0418">Kinase</keyword>
<accession>G8YK28</accession>
<gene>
    <name evidence="6" type="primary">Piso0_003000</name>
    <name evidence="6" type="ORF">GNLVRS01_PISO0G02690g</name>
    <name evidence="7" type="ORF">GNLVRS01_PISO0H02691g</name>
</gene>
<evidence type="ECO:0000256" key="5">
    <source>
        <dbReference type="SAM" id="MobiDB-lite"/>
    </source>
</evidence>
<dbReference type="STRING" id="559304.G8YK28"/>
<reference evidence="6" key="1">
    <citation type="submission" date="2011-10" db="EMBL/GenBank/DDBJ databases">
        <authorList>
            <person name="Genoscope - CEA"/>
        </authorList>
    </citation>
    <scope>NUCLEOTIDE SEQUENCE</scope>
</reference>
<dbReference type="PANTHER" id="PTHR12400:SF103">
    <property type="entry name" value="INOSITOL POLYPHOSPHATE MULTIKINASE"/>
    <property type="match status" value="1"/>
</dbReference>
<dbReference type="SUPFAM" id="SSF56104">
    <property type="entry name" value="SAICAR synthase-like"/>
    <property type="match status" value="1"/>
</dbReference>
<feature type="region of interest" description="Disordered" evidence="5">
    <location>
        <begin position="313"/>
        <end position="335"/>
    </location>
</feature>
<dbReference type="GO" id="GO:0000824">
    <property type="term" value="F:inositol-1,4,5,6-tetrakisphosphate 3-kinase activity"/>
    <property type="evidence" value="ECO:0007669"/>
    <property type="project" value="TreeGrafter"/>
</dbReference>
<dbReference type="Proteomes" id="UP000005222">
    <property type="component" value="Chromosome H"/>
</dbReference>
<evidence type="ECO:0000256" key="3">
    <source>
        <dbReference type="ARBA" id="ARBA00022777"/>
    </source>
</evidence>
<dbReference type="EMBL" id="FO082053">
    <property type="protein sequence ID" value="CCE79908.1"/>
    <property type="molecule type" value="Genomic_DNA"/>
</dbReference>
<reference evidence="8" key="2">
    <citation type="journal article" date="2012" name="G3 (Bethesda)">
        <title>Pichia sorbitophila, an interspecies yeast hybrid reveals early steps of genome resolution following polyploidization.</title>
        <authorList>
            <person name="Leh Louis V."/>
            <person name="Despons L."/>
            <person name="Friedrich A."/>
            <person name="Martin T."/>
            <person name="Durrens P."/>
            <person name="Casaregola S."/>
            <person name="Neuveglise C."/>
            <person name="Fairhead C."/>
            <person name="Marck C."/>
            <person name="Cruz J.A."/>
            <person name="Straub M.L."/>
            <person name="Kugler V."/>
            <person name="Sacerdot C."/>
            <person name="Uzunov Z."/>
            <person name="Thierry A."/>
            <person name="Weiss S."/>
            <person name="Bleykasten C."/>
            <person name="De Montigny J."/>
            <person name="Jacques N."/>
            <person name="Jung P."/>
            <person name="Lemaire M."/>
            <person name="Mallet S."/>
            <person name="Morel G."/>
            <person name="Richard G.F."/>
            <person name="Sarkar A."/>
            <person name="Savel G."/>
            <person name="Schacherer J."/>
            <person name="Seret M.L."/>
            <person name="Talla E."/>
            <person name="Samson G."/>
            <person name="Jubin C."/>
            <person name="Poulain J."/>
            <person name="Vacherie B."/>
            <person name="Barbe V."/>
            <person name="Pelletier E."/>
            <person name="Sherman D.J."/>
            <person name="Westhof E."/>
            <person name="Weissenbach J."/>
            <person name="Baret P.V."/>
            <person name="Wincker P."/>
            <person name="Gaillardin C."/>
            <person name="Dujon B."/>
            <person name="Souciet J.L."/>
        </authorList>
    </citation>
    <scope>NUCLEOTIDE SEQUENCE [LARGE SCALE GENOMIC DNA]</scope>
    <source>
        <strain evidence="8">ATCC MYA-4447 / BCRC 22081 / CBS 7064 / NBRC 10061 / NRRL Y-12695</strain>
    </source>
</reference>
<name>G8YK28_PICSO</name>
<dbReference type="PANTHER" id="PTHR12400">
    <property type="entry name" value="INOSITOL POLYPHOSPHATE KINASE"/>
    <property type="match status" value="1"/>
</dbReference>
<sequence>MGSTSGFEPARHQAAGHDGCLVFGEDEMIFAKVTNQQEVEFYNETQKRSMEEAGAADAALGSRLSEWMPVYLGTLEQNGFKEHDANSMVMPALKEDQAALRRQLEEGFSRLSVGNGSSDAQGHSGGRPYIVLQNLCSGFSRPSIMDVKLGSLLHDESADASKVQRLKMVSASTTSGSLGFRICGIKHHVEDADHTPQVISDDLKDTYTITSATSKGSAVVYDKNFGKGLTKQNVSRGLMVIFDTLPSKSIRRKVLNNFLMRLQLIYNCLLDAEVRIISGSLLFIVEGDHERWRPVLENEDLYESMDPLIREDFFDDDDDDDKDDEDGDDTKNFGTFSSSKIDDKIAESTDEVSDSRKLGNQPPLSSLNLIDFAHSKYVVGEGYDENIIEGVENLIAIFEEALQDL</sequence>
<proteinExistence type="inferred from homology"/>
<dbReference type="EMBL" id="FO082052">
    <property type="protein sequence ID" value="CCE80673.1"/>
    <property type="molecule type" value="Genomic_DNA"/>
</dbReference>
<dbReference type="EC" id="2.7.-.-" evidence="4"/>
<dbReference type="Gene3D" id="3.30.470.160">
    <property type="entry name" value="Inositol polyphosphate kinase"/>
    <property type="match status" value="1"/>
</dbReference>
<evidence type="ECO:0000256" key="4">
    <source>
        <dbReference type="RuleBase" id="RU363090"/>
    </source>
</evidence>
<dbReference type="AlphaFoldDB" id="G8YK28"/>
<dbReference type="GO" id="GO:0005634">
    <property type="term" value="C:nucleus"/>
    <property type="evidence" value="ECO:0007669"/>
    <property type="project" value="TreeGrafter"/>
</dbReference>
<dbReference type="Proteomes" id="UP000005222">
    <property type="component" value="Chromosome G"/>
</dbReference>
<dbReference type="Pfam" id="PF03770">
    <property type="entry name" value="IPK"/>
    <property type="match status" value="1"/>
</dbReference>
<dbReference type="HOGENOM" id="CLU_042569_3_0_1"/>
<keyword evidence="2 4" id="KW-0808">Transferase</keyword>
<comment type="similarity">
    <text evidence="1 4">Belongs to the inositol phosphokinase (IPK) family.</text>
</comment>
<dbReference type="GO" id="GO:0005737">
    <property type="term" value="C:cytoplasm"/>
    <property type="evidence" value="ECO:0007669"/>
    <property type="project" value="TreeGrafter"/>
</dbReference>
<dbReference type="InterPro" id="IPR038286">
    <property type="entry name" value="IPK_sf"/>
</dbReference>
<dbReference type="OrthoDB" id="338650at2759"/>
<dbReference type="GO" id="GO:0032958">
    <property type="term" value="P:inositol phosphate biosynthetic process"/>
    <property type="evidence" value="ECO:0007669"/>
    <property type="project" value="InterPro"/>
</dbReference>
<evidence type="ECO:0000256" key="2">
    <source>
        <dbReference type="ARBA" id="ARBA00022679"/>
    </source>
</evidence>
<dbReference type="InterPro" id="IPR005522">
    <property type="entry name" value="IPK"/>
</dbReference>
<evidence type="ECO:0000313" key="7">
    <source>
        <dbReference type="EMBL" id="CCE80673.1"/>
    </source>
</evidence>
<dbReference type="FunCoup" id="G8YK28">
    <property type="interactions" value="117"/>
</dbReference>
<protein>
    <recommendedName>
        <fullName evidence="4">Kinase</fullName>
        <ecNumber evidence="4">2.7.-.-</ecNumber>
    </recommendedName>
</protein>
<evidence type="ECO:0000313" key="6">
    <source>
        <dbReference type="EMBL" id="CCE79908.1"/>
    </source>
</evidence>
<keyword evidence="8" id="KW-1185">Reference proteome</keyword>
<evidence type="ECO:0000256" key="1">
    <source>
        <dbReference type="ARBA" id="ARBA00007374"/>
    </source>
</evidence>